<evidence type="ECO:0000256" key="5">
    <source>
        <dbReference type="ARBA" id="ARBA00022801"/>
    </source>
</evidence>
<dbReference type="GO" id="GO:0005737">
    <property type="term" value="C:cytoplasm"/>
    <property type="evidence" value="ECO:0007669"/>
    <property type="project" value="TreeGrafter"/>
</dbReference>
<keyword evidence="5 10" id="KW-0378">Hydrolase</keyword>
<evidence type="ECO:0000256" key="8">
    <source>
        <dbReference type="ARBA" id="ARBA00041763"/>
    </source>
</evidence>
<dbReference type="Pfam" id="PF00383">
    <property type="entry name" value="dCMP_cyt_deam_1"/>
    <property type="match status" value="2"/>
</dbReference>
<dbReference type="AlphaFoldDB" id="A0A1Z5KKG8"/>
<dbReference type="InterPro" id="IPR016193">
    <property type="entry name" value="Cytidine_deaminase-like"/>
</dbReference>
<sequence>MNKGVKRGSSCFCSSCDDDTATPNNKFIHREATTSETSPDQRALFVTPSVSSQKVMRPLNRTPLTDHQAISSLLLDTIQYDTSSSQKRQTFLSWEDYFMSIAELSARRSKDPATPSGACLVHDQRVIAIGYNGFPMQCSDDVLPWQQTTQDKWLHGPSPYVVHAVANAVLNRRVPHKRGPGTILYTRHFPCHECAKVIAQTPDITTVVYALSTTCGSDPDSEKASRIMLQLAGVHVEQHVPSTQVVEIDFRTALNPAEQEEIQPASPLPPDRKAEHVELMQREAGYHPLQSHKRRNVLTWDDYFMALAFLTAQRSKDPNTTVGACIVDSRRHIVGLGYNGFPAGCSDDMLPWHRQGASALHTKYMYVCHAEVNAILNAQESCEGATLYVALFPCHACAQYIIQSRIAKVVYASDQYHDTDSARASRILLQMAGVELQQYRPSQWNWTLPLGSDAMI</sequence>
<dbReference type="PANTHER" id="PTHR11086:SF18">
    <property type="entry name" value="DEOXYCYTIDYLATE DEAMINASE"/>
    <property type="match status" value="1"/>
</dbReference>
<comment type="similarity">
    <text evidence="2">Belongs to the cytidine and deoxycytidylate deaminase family.</text>
</comment>
<comment type="cofactor">
    <cofactor evidence="1">
        <name>Zn(2+)</name>
        <dbReference type="ChEBI" id="CHEBI:29105"/>
    </cofactor>
</comment>
<dbReference type="InterPro" id="IPR015517">
    <property type="entry name" value="dCMP_deaminase-rel"/>
</dbReference>
<dbReference type="InParanoid" id="A0A1Z5KKG8"/>
<evidence type="ECO:0000259" key="9">
    <source>
        <dbReference type="PROSITE" id="PS51747"/>
    </source>
</evidence>
<evidence type="ECO:0000256" key="1">
    <source>
        <dbReference type="ARBA" id="ARBA00001947"/>
    </source>
</evidence>
<evidence type="ECO:0000256" key="7">
    <source>
        <dbReference type="ARBA" id="ARBA00038938"/>
    </source>
</evidence>
<dbReference type="PROSITE" id="PS00903">
    <property type="entry name" value="CYT_DCMP_DEAMINASES_1"/>
    <property type="match status" value="1"/>
</dbReference>
<feature type="domain" description="CMP/dCMP-type deaminase" evidence="9">
    <location>
        <begin position="93"/>
        <end position="228"/>
    </location>
</feature>
<evidence type="ECO:0000256" key="3">
    <source>
        <dbReference type="ARBA" id="ARBA00022723"/>
    </source>
</evidence>
<evidence type="ECO:0000256" key="4">
    <source>
        <dbReference type="ARBA" id="ARBA00022727"/>
    </source>
</evidence>
<evidence type="ECO:0000313" key="11">
    <source>
        <dbReference type="Proteomes" id="UP000198406"/>
    </source>
</evidence>
<evidence type="ECO:0000256" key="6">
    <source>
        <dbReference type="ARBA" id="ARBA00022833"/>
    </source>
</evidence>
<dbReference type="SUPFAM" id="SSF53927">
    <property type="entry name" value="Cytidine deaminase-like"/>
    <property type="match status" value="2"/>
</dbReference>
<reference evidence="10 11" key="1">
    <citation type="journal article" date="2015" name="Plant Cell">
        <title>Oil accumulation by the oleaginous diatom Fistulifera solaris as revealed by the genome and transcriptome.</title>
        <authorList>
            <person name="Tanaka T."/>
            <person name="Maeda Y."/>
            <person name="Veluchamy A."/>
            <person name="Tanaka M."/>
            <person name="Abida H."/>
            <person name="Marechal E."/>
            <person name="Bowler C."/>
            <person name="Muto M."/>
            <person name="Sunaga Y."/>
            <person name="Tanaka M."/>
            <person name="Yoshino T."/>
            <person name="Taniguchi T."/>
            <person name="Fukuda Y."/>
            <person name="Nemoto M."/>
            <person name="Matsumoto M."/>
            <person name="Wong P.S."/>
            <person name="Aburatani S."/>
            <person name="Fujibuchi W."/>
        </authorList>
    </citation>
    <scope>NUCLEOTIDE SEQUENCE [LARGE SCALE GENOMIC DNA]</scope>
    <source>
        <strain evidence="10 11">JPCC DA0580</strain>
    </source>
</reference>
<evidence type="ECO:0000256" key="2">
    <source>
        <dbReference type="ARBA" id="ARBA00006576"/>
    </source>
</evidence>
<dbReference type="InterPro" id="IPR002125">
    <property type="entry name" value="CMP_dCMP_dom"/>
</dbReference>
<keyword evidence="4" id="KW-0545">Nucleotide biosynthesis</keyword>
<dbReference type="InterPro" id="IPR035105">
    <property type="entry name" value="Deoxycytidylate_deaminase_dom"/>
</dbReference>
<keyword evidence="6" id="KW-0862">Zinc</keyword>
<evidence type="ECO:0000313" key="10">
    <source>
        <dbReference type="EMBL" id="GAX26418.1"/>
    </source>
</evidence>
<dbReference type="GO" id="GO:0004132">
    <property type="term" value="F:dCMP deaminase activity"/>
    <property type="evidence" value="ECO:0007669"/>
    <property type="project" value="UniProtKB-EC"/>
</dbReference>
<organism evidence="10 11">
    <name type="scientific">Fistulifera solaris</name>
    <name type="common">Oleaginous diatom</name>
    <dbReference type="NCBI Taxonomy" id="1519565"/>
    <lineage>
        <taxon>Eukaryota</taxon>
        <taxon>Sar</taxon>
        <taxon>Stramenopiles</taxon>
        <taxon>Ochrophyta</taxon>
        <taxon>Bacillariophyta</taxon>
        <taxon>Bacillariophyceae</taxon>
        <taxon>Bacillariophycidae</taxon>
        <taxon>Naviculales</taxon>
        <taxon>Naviculaceae</taxon>
        <taxon>Fistulifera</taxon>
    </lineage>
</organism>
<dbReference type="FunFam" id="3.40.140.10:FF:000021">
    <property type="entry name" value="Deoxycytidylate deaminase"/>
    <property type="match status" value="1"/>
</dbReference>
<dbReference type="EMBL" id="BDSP01000245">
    <property type="protein sequence ID" value="GAX26418.1"/>
    <property type="molecule type" value="Genomic_DNA"/>
</dbReference>
<keyword evidence="3" id="KW-0479">Metal-binding</keyword>
<dbReference type="GO" id="GO:0009165">
    <property type="term" value="P:nucleotide biosynthetic process"/>
    <property type="evidence" value="ECO:0007669"/>
    <property type="project" value="UniProtKB-KW"/>
</dbReference>
<dbReference type="Gene3D" id="3.40.140.10">
    <property type="entry name" value="Cytidine Deaminase, domain 2"/>
    <property type="match status" value="2"/>
</dbReference>
<dbReference type="OrthoDB" id="6710946at2759"/>
<dbReference type="EC" id="3.5.4.12" evidence="7"/>
<comment type="caution">
    <text evidence="10">The sequence shown here is derived from an EMBL/GenBank/DDBJ whole genome shotgun (WGS) entry which is preliminary data.</text>
</comment>
<name>A0A1Z5KKG8_FISSO</name>
<dbReference type="GO" id="GO:0008270">
    <property type="term" value="F:zinc ion binding"/>
    <property type="evidence" value="ECO:0007669"/>
    <property type="project" value="InterPro"/>
</dbReference>
<dbReference type="CDD" id="cd01286">
    <property type="entry name" value="deoxycytidylate_deaminase"/>
    <property type="match status" value="1"/>
</dbReference>
<dbReference type="InterPro" id="IPR016192">
    <property type="entry name" value="APOBEC/CMP_deaminase_Zn-bd"/>
</dbReference>
<accession>A0A1Z5KKG8</accession>
<dbReference type="PANTHER" id="PTHR11086">
    <property type="entry name" value="DEOXYCYTIDYLATE DEAMINASE-RELATED"/>
    <property type="match status" value="1"/>
</dbReference>
<protein>
    <recommendedName>
        <fullName evidence="8">dCMP deaminase</fullName>
        <ecNumber evidence="7">3.5.4.12</ecNumber>
    </recommendedName>
    <alternativeName>
        <fullName evidence="8">dCMP deaminase</fullName>
    </alternativeName>
</protein>
<gene>
    <name evidence="10" type="ORF">FisN_37Hh032</name>
</gene>
<keyword evidence="11" id="KW-1185">Reference proteome</keyword>
<proteinExistence type="inferred from homology"/>
<dbReference type="Proteomes" id="UP000198406">
    <property type="component" value="Unassembled WGS sequence"/>
</dbReference>
<dbReference type="PROSITE" id="PS51747">
    <property type="entry name" value="CYT_DCMP_DEAMINASES_2"/>
    <property type="match status" value="2"/>
</dbReference>
<feature type="domain" description="CMP/dCMP-type deaminase" evidence="9">
    <location>
        <begin position="299"/>
        <end position="436"/>
    </location>
</feature>